<protein>
    <recommendedName>
        <fullName evidence="13">Lethal(3)malignant brain tumor-like protein 3</fullName>
    </recommendedName>
</protein>
<feature type="region of interest" description="Disordered" evidence="11">
    <location>
        <begin position="305"/>
        <end position="345"/>
    </location>
</feature>
<keyword evidence="2" id="KW-0479">Metal-binding</keyword>
<evidence type="ECO:0000256" key="10">
    <source>
        <dbReference type="PROSITE-ProRule" id="PRU00459"/>
    </source>
</evidence>
<dbReference type="InterPro" id="IPR036060">
    <property type="entry name" value="Znf_C2H2C_sf"/>
</dbReference>
<comment type="subcellular location">
    <subcellularLocation>
        <location evidence="1">Nucleus</location>
    </subcellularLocation>
</comment>
<dbReference type="GO" id="GO:0006325">
    <property type="term" value="P:chromatin organization"/>
    <property type="evidence" value="ECO:0007669"/>
    <property type="project" value="UniProtKB-KW"/>
</dbReference>
<dbReference type="GO" id="GO:0042393">
    <property type="term" value="F:histone binding"/>
    <property type="evidence" value="ECO:0007669"/>
    <property type="project" value="TreeGrafter"/>
</dbReference>
<organism evidence="12">
    <name type="scientific">Timema cristinae</name>
    <name type="common">Walking stick</name>
    <dbReference type="NCBI Taxonomy" id="61476"/>
    <lineage>
        <taxon>Eukaryota</taxon>
        <taxon>Metazoa</taxon>
        <taxon>Ecdysozoa</taxon>
        <taxon>Arthropoda</taxon>
        <taxon>Hexapoda</taxon>
        <taxon>Insecta</taxon>
        <taxon>Pterygota</taxon>
        <taxon>Neoptera</taxon>
        <taxon>Polyneoptera</taxon>
        <taxon>Phasmatodea</taxon>
        <taxon>Timematodea</taxon>
        <taxon>Timematoidea</taxon>
        <taxon>Timematidae</taxon>
        <taxon>Timema</taxon>
    </lineage>
</organism>
<dbReference type="InterPro" id="IPR002515">
    <property type="entry name" value="Znf_C2H2C"/>
</dbReference>
<dbReference type="GO" id="GO:0003682">
    <property type="term" value="F:chromatin binding"/>
    <property type="evidence" value="ECO:0007669"/>
    <property type="project" value="TreeGrafter"/>
</dbReference>
<keyword evidence="7" id="KW-0805">Transcription regulation</keyword>
<dbReference type="CDD" id="cd20101">
    <property type="entry name" value="MBT_L3MBTL1-like_rpt1"/>
    <property type="match status" value="1"/>
</dbReference>
<feature type="compositionally biased region" description="Basic and acidic residues" evidence="11">
    <location>
        <begin position="493"/>
        <end position="514"/>
    </location>
</feature>
<keyword evidence="6" id="KW-0156">Chromatin regulator</keyword>
<evidence type="ECO:0000256" key="6">
    <source>
        <dbReference type="ARBA" id="ARBA00022853"/>
    </source>
</evidence>
<dbReference type="GO" id="GO:0045892">
    <property type="term" value="P:negative regulation of DNA-templated transcription"/>
    <property type="evidence" value="ECO:0007669"/>
    <property type="project" value="TreeGrafter"/>
</dbReference>
<dbReference type="PROSITE" id="PS51802">
    <property type="entry name" value="ZF_CCHHC"/>
    <property type="match status" value="1"/>
</dbReference>
<dbReference type="EMBL" id="OC317813">
    <property type="protein sequence ID" value="CAD7399192.1"/>
    <property type="molecule type" value="Genomic_DNA"/>
</dbReference>
<reference evidence="12" key="1">
    <citation type="submission" date="2020-11" db="EMBL/GenBank/DDBJ databases">
        <authorList>
            <person name="Tran Van P."/>
        </authorList>
    </citation>
    <scope>NUCLEOTIDE SEQUENCE</scope>
</reference>
<feature type="compositionally biased region" description="Low complexity" evidence="11">
    <location>
        <begin position="623"/>
        <end position="635"/>
    </location>
</feature>
<keyword evidence="4" id="KW-0863">Zinc-finger</keyword>
<evidence type="ECO:0000256" key="1">
    <source>
        <dbReference type="ARBA" id="ARBA00004123"/>
    </source>
</evidence>
<feature type="compositionally biased region" description="Polar residues" evidence="11">
    <location>
        <begin position="320"/>
        <end position="331"/>
    </location>
</feature>
<dbReference type="InterPro" id="IPR004092">
    <property type="entry name" value="Mbt"/>
</dbReference>
<feature type="repeat" description="MBT" evidence="10">
    <location>
        <begin position="876"/>
        <end position="971"/>
    </location>
</feature>
<keyword evidence="9" id="KW-0539">Nucleus</keyword>
<feature type="region of interest" description="Disordered" evidence="11">
    <location>
        <begin position="602"/>
        <end position="652"/>
    </location>
</feature>
<feature type="compositionally biased region" description="Polar residues" evidence="11">
    <location>
        <begin position="474"/>
        <end position="483"/>
    </location>
</feature>
<feature type="repeat" description="MBT" evidence="10">
    <location>
        <begin position="661"/>
        <end position="759"/>
    </location>
</feature>
<evidence type="ECO:0000256" key="4">
    <source>
        <dbReference type="ARBA" id="ARBA00022771"/>
    </source>
</evidence>
<evidence type="ECO:0000256" key="5">
    <source>
        <dbReference type="ARBA" id="ARBA00022833"/>
    </source>
</evidence>
<dbReference type="FunFam" id="2.30.30.140:FF:000007">
    <property type="entry name" value="Lethal(3)malignant brain tumor-like protein 1"/>
    <property type="match status" value="2"/>
</dbReference>
<dbReference type="SUPFAM" id="SSF63748">
    <property type="entry name" value="Tudor/PWWP/MBT"/>
    <property type="match status" value="3"/>
</dbReference>
<keyword evidence="3" id="KW-0677">Repeat</keyword>
<dbReference type="Pfam" id="PF01530">
    <property type="entry name" value="zf-C2HC"/>
    <property type="match status" value="1"/>
</dbReference>
<evidence type="ECO:0000313" key="12">
    <source>
        <dbReference type="EMBL" id="CAD7399192.1"/>
    </source>
</evidence>
<proteinExistence type="predicted"/>
<name>A0A7R9CNM3_TIMCR</name>
<evidence type="ECO:0000256" key="3">
    <source>
        <dbReference type="ARBA" id="ARBA00022737"/>
    </source>
</evidence>
<keyword evidence="5" id="KW-0862">Zinc</keyword>
<feature type="compositionally biased region" description="Polar residues" evidence="11">
    <location>
        <begin position="610"/>
        <end position="622"/>
    </location>
</feature>
<dbReference type="Gene3D" id="2.30.30.140">
    <property type="match status" value="3"/>
</dbReference>
<dbReference type="CDD" id="cd20102">
    <property type="entry name" value="MBT_L3MBTL1-like_rpt2"/>
    <property type="match status" value="1"/>
</dbReference>
<evidence type="ECO:0000256" key="8">
    <source>
        <dbReference type="ARBA" id="ARBA00023163"/>
    </source>
</evidence>
<dbReference type="Pfam" id="PF02820">
    <property type="entry name" value="MBT"/>
    <property type="match status" value="3"/>
</dbReference>
<gene>
    <name evidence="12" type="ORF">TCEB3V08_LOCUS4872</name>
</gene>
<evidence type="ECO:0000256" key="9">
    <source>
        <dbReference type="ARBA" id="ARBA00023242"/>
    </source>
</evidence>
<evidence type="ECO:0008006" key="13">
    <source>
        <dbReference type="Google" id="ProtNLM"/>
    </source>
</evidence>
<feature type="compositionally biased region" description="Basic and acidic residues" evidence="11">
    <location>
        <begin position="333"/>
        <end position="345"/>
    </location>
</feature>
<evidence type="ECO:0000256" key="2">
    <source>
        <dbReference type="ARBA" id="ARBA00022723"/>
    </source>
</evidence>
<dbReference type="InterPro" id="IPR050548">
    <property type="entry name" value="PcG_chromatin_remod_factors"/>
</dbReference>
<dbReference type="SUPFAM" id="SSF103637">
    <property type="entry name" value="CCHHC domain"/>
    <property type="match status" value="1"/>
</dbReference>
<keyword evidence="8" id="KW-0804">Transcription</keyword>
<feature type="repeat" description="MBT" evidence="10">
    <location>
        <begin position="767"/>
        <end position="867"/>
    </location>
</feature>
<dbReference type="PANTHER" id="PTHR12247">
    <property type="entry name" value="POLYCOMB GROUP PROTEIN"/>
    <property type="match status" value="1"/>
</dbReference>
<feature type="region of interest" description="Disordered" evidence="11">
    <location>
        <begin position="1049"/>
        <end position="1124"/>
    </location>
</feature>
<dbReference type="Gene3D" id="4.10.320.30">
    <property type="match status" value="1"/>
</dbReference>
<evidence type="ECO:0000256" key="11">
    <source>
        <dbReference type="SAM" id="MobiDB-lite"/>
    </source>
</evidence>
<dbReference type="PANTHER" id="PTHR12247:SF131">
    <property type="entry name" value="LD05287P"/>
    <property type="match status" value="1"/>
</dbReference>
<feature type="region of interest" description="Disordered" evidence="11">
    <location>
        <begin position="469"/>
        <end position="517"/>
    </location>
</feature>
<dbReference type="GO" id="GO:0008270">
    <property type="term" value="F:zinc ion binding"/>
    <property type="evidence" value="ECO:0007669"/>
    <property type="project" value="UniProtKB-KW"/>
</dbReference>
<dbReference type="CDD" id="cd20103">
    <property type="entry name" value="MBT_L3MBTL1-like_rpt3"/>
    <property type="match status" value="1"/>
</dbReference>
<dbReference type="SMART" id="SM00561">
    <property type="entry name" value="MBT"/>
    <property type="match status" value="3"/>
</dbReference>
<dbReference type="GO" id="GO:0005634">
    <property type="term" value="C:nucleus"/>
    <property type="evidence" value="ECO:0007669"/>
    <property type="project" value="UniProtKB-SubCell"/>
</dbReference>
<accession>A0A7R9CNM3</accession>
<sequence>MNVSTFPGGGELAGVKLQPTMTPVSIQQQSAATRMLPVLYIQGPSSTMRVGGSGSTNTLARSATGAQVISTLRPTIMSTNATHQFLPIGSKLVSSSIATSVPTSTITGSVKPLVSQPHIVIQRPVNQTSSGPTTAISKHTFAYLGTLLKPGMTKSGESSQLVLPNGQLPSKIIPAPSQKLVLTPMLPQRTPTPASTITTGSHQNKVTSLLVPVSLSSQTTANKNIINLKISNGQITTAEGKTAVTVLREAKPLTATMGQVPPLQPISKFPAAQKLTCLKSNGQLLPDSTTMTPVREVSHLVPIAPKPTTVEDDSGKKSVACNTVSAEQSPESAPRRKSTEKVDEEKNTLNQELNRCLQEAVEAIFYDSPPASVKPESIPLSEDDVTLIKVVSTEEAPTDLPEDDVKIEIVKPKEDPNTPFDSLKVNTDDFDPIKVLDWKDGIGALPGSNLKFRMNEFGLMEMVEDEDYEKMLSDKSSSVTPGSGDNGGGVKRVLQEVKGDKKETPKSADTDTDKPAISMKSRNAQEEMYHCDGCGVYGHPTEFYTPRFCNHGCQLTYASRRAALIKKQRDLLQLRLRRRKKRLYDMVKQQELQRQKQEQQRLQQQQQLQMSSTSVNTSALVQSSPATSGSKTSSYSEDENTSNDMTQSQPKMPWQVGKSGFSWCKYLDHCKAKGAPVKLFKDPFPYLKNGFKVGMKMEGIDPDHPSFFCVLSVADVQGYRMRLHFDGYPDNHDFWVNADSMDIFPAGWCEKNNHKLQPPKGYMPSSFNWGSYLKMSRSQAAPRNLFANKTGSSICPNAFRLGMKLEAVDRKNSSMVCVATVSDLIDSRILVHFDSWDRMYDYWADPTSPYIHPVGWCKEHGHKLTPPHTYKSSNEFSWDIHLRETKSSAAPARAFKQRPSSGFRRGMRLECVDPWVTSLIRVSTVEDVKNHQVKIRFDGWPKEYSFWVDDDSPDIHPIGWCQKTGHVLEPPLVPEDASDSVGCPTPGCRGVGHIKGHKYSSHSNTLNCPYAPQNLNKDNMVPDRLIGKPENYECLTDQSEQENSIKLEGSNLAGRPQEGRNPVGRPPKWRRIDTSSESKLPMVLDNVEIKNEDDEKDRKRKKRRIEEEDSSPESKPLASSNDVQHELHEAVWEPGYEPNPDSNLPSFWVKHSIYLSDCTKQVASLGNPVSWSEAEVARFVASIPGCESKARTFLTQEDIYSNQSEESRSLKHGVRVAKEEGGLWNKLPHSTTKHHSARFMLLVPGQSLVTEEPMFILGLSAIAQASCRALRQTDARENPRCPGQ</sequence>
<dbReference type="PROSITE" id="PS51079">
    <property type="entry name" value="MBT"/>
    <property type="match status" value="3"/>
</dbReference>
<evidence type="ECO:0000256" key="7">
    <source>
        <dbReference type="ARBA" id="ARBA00023015"/>
    </source>
</evidence>